<organism evidence="4 5">
    <name type="scientific">Candidatus Filomicrobium marinum</name>
    <dbReference type="NCBI Taxonomy" id="1608628"/>
    <lineage>
        <taxon>Bacteria</taxon>
        <taxon>Pseudomonadati</taxon>
        <taxon>Pseudomonadota</taxon>
        <taxon>Alphaproteobacteria</taxon>
        <taxon>Hyphomicrobiales</taxon>
        <taxon>Hyphomicrobiaceae</taxon>
        <taxon>Filomicrobium</taxon>
    </lineage>
</organism>
<feature type="domain" description="CN hydrolase" evidence="2">
    <location>
        <begin position="263"/>
        <end position="520"/>
    </location>
</feature>
<dbReference type="GO" id="GO:0016747">
    <property type="term" value="F:acyltransferase activity, transferring groups other than amino-acyl groups"/>
    <property type="evidence" value="ECO:0007669"/>
    <property type="project" value="InterPro"/>
</dbReference>
<protein>
    <submittedName>
        <fullName evidence="4">Hydrolase YhcX</fullName>
        <ecNumber evidence="4">3.5.-.-</ecNumber>
    </submittedName>
</protein>
<dbReference type="GO" id="GO:0016787">
    <property type="term" value="F:hydrolase activity"/>
    <property type="evidence" value="ECO:0007669"/>
    <property type="project" value="UniProtKB-KW"/>
</dbReference>
<proteinExistence type="predicted"/>
<evidence type="ECO:0000256" key="1">
    <source>
        <dbReference type="SAM" id="MobiDB-lite"/>
    </source>
</evidence>
<dbReference type="PANTHER" id="PTHR23088:SF50">
    <property type="entry name" value="HYDROLASE YHCX"/>
    <property type="match status" value="1"/>
</dbReference>
<dbReference type="SUPFAM" id="SSF56317">
    <property type="entry name" value="Carbon-nitrogen hydrolase"/>
    <property type="match status" value="1"/>
</dbReference>
<keyword evidence="5" id="KW-1185">Reference proteome</keyword>
<dbReference type="Pfam" id="PF00583">
    <property type="entry name" value="Acetyltransf_1"/>
    <property type="match status" value="1"/>
</dbReference>
<evidence type="ECO:0000259" key="2">
    <source>
        <dbReference type="PROSITE" id="PS50263"/>
    </source>
</evidence>
<accession>A0A0D6JAQ4</accession>
<dbReference type="Proteomes" id="UP000033187">
    <property type="component" value="Chromosome 1"/>
</dbReference>
<dbReference type="PROSITE" id="PS50263">
    <property type="entry name" value="CN_HYDROLASE"/>
    <property type="match status" value="1"/>
</dbReference>
<dbReference type="EC" id="3.5.-.-" evidence="4"/>
<dbReference type="InterPro" id="IPR000182">
    <property type="entry name" value="GNAT_dom"/>
</dbReference>
<dbReference type="Gene3D" id="3.60.110.10">
    <property type="entry name" value="Carbon-nitrogen hydrolase"/>
    <property type="match status" value="1"/>
</dbReference>
<dbReference type="InterPro" id="IPR003010">
    <property type="entry name" value="C-N_Hydrolase"/>
</dbReference>
<dbReference type="CDD" id="cd07574">
    <property type="entry name" value="nitrilase_Rim1_like"/>
    <property type="match status" value="1"/>
</dbReference>
<gene>
    <name evidence="4" type="primary">yhcX</name>
    <name evidence="4" type="ORF">YBN1229_v1_0502</name>
</gene>
<sequence length="574" mass="64965">MTLGFRGSRSELYVFAEGGEHSLARKAPTSDDVERAVAAKPKLIVRRAKTDDVPQIVELGRRVYAPDPSLTARMVKGQINNFPEGQFVAEYDGRIVGHCATFIISADVGLKPHTWREITGNGYASRHDADGDYLYGMEISVDPEFRRLRIGRRLYAARQNLCEEWRLKGIIFGGRMPGYGRRRRQYPDPHDYVEAVRNREIRDTTIGFQIANGFEVIGVLEDYDPEDVQSAGYATHMVWRNPRYPDEPEGKGQSDRLAPSETVRVATVQLQMRGLIDREEFKKQIEYFVDVAADYRADFVVFPENVTLQLLSLEPKPLQPKEGVERIADYTDWFLEFMSAFAVSYNVNIIGGTHPIVDSDGEIRNVCYVFLRDGSVHQRDKIHPTPSESYWWNIRGGNRAEVINSDCGPIGIMICYDSEFPEVARHLADQGAMILFVPFCTDERRAYLRVRYCCHARAIENQCYVVMSGVVGNLPNVENMDIHYAESCILTPCDFAFARDGIAADTAANTETIAFADLSISDLRAARSAGTVRNLQNRRFDLYRVAWTDGDRRRAPKRGRQEKVSGPPVTPPKP</sequence>
<dbReference type="Pfam" id="PF00795">
    <property type="entry name" value="CN_hydrolase"/>
    <property type="match status" value="1"/>
</dbReference>
<dbReference type="EMBL" id="LN829119">
    <property type="protein sequence ID" value="CPR15777.1"/>
    <property type="molecule type" value="Genomic_DNA"/>
</dbReference>
<dbReference type="PROSITE" id="PS50096">
    <property type="entry name" value="IQ"/>
    <property type="match status" value="1"/>
</dbReference>
<feature type="domain" description="N-acetyltransferase" evidence="3">
    <location>
        <begin position="43"/>
        <end position="242"/>
    </location>
</feature>
<name>A0A0D6JAQ4_9HYPH</name>
<dbReference type="CDD" id="cd04301">
    <property type="entry name" value="NAT_SF"/>
    <property type="match status" value="1"/>
</dbReference>
<dbReference type="KEGG" id="fiy:BN1229_v1_0502"/>
<evidence type="ECO:0000259" key="3">
    <source>
        <dbReference type="PROSITE" id="PS51186"/>
    </source>
</evidence>
<dbReference type="SUPFAM" id="SSF55729">
    <property type="entry name" value="Acyl-CoA N-acyltransferases (Nat)"/>
    <property type="match status" value="1"/>
</dbReference>
<feature type="compositionally biased region" description="Basic and acidic residues" evidence="1">
    <location>
        <begin position="551"/>
        <end position="563"/>
    </location>
</feature>
<reference evidence="5" key="1">
    <citation type="submission" date="2015-02" db="EMBL/GenBank/DDBJ databases">
        <authorList>
            <person name="Chooi Y.-H."/>
        </authorList>
    </citation>
    <scope>NUCLEOTIDE SEQUENCE [LARGE SCALE GENOMIC DNA]</scope>
    <source>
        <strain evidence="5">strain Y</strain>
    </source>
</reference>
<evidence type="ECO:0000313" key="5">
    <source>
        <dbReference type="Proteomes" id="UP000033187"/>
    </source>
</evidence>
<dbReference type="InterPro" id="IPR016181">
    <property type="entry name" value="Acyl_CoA_acyltransferase"/>
</dbReference>
<feature type="region of interest" description="Disordered" evidence="1">
    <location>
        <begin position="551"/>
        <end position="574"/>
    </location>
</feature>
<dbReference type="Gene3D" id="3.40.630.30">
    <property type="match status" value="1"/>
</dbReference>
<dbReference type="InterPro" id="IPR036526">
    <property type="entry name" value="C-N_Hydrolase_sf"/>
</dbReference>
<evidence type="ECO:0000313" key="4">
    <source>
        <dbReference type="EMBL" id="CPR15777.1"/>
    </source>
</evidence>
<dbReference type="PANTHER" id="PTHR23088">
    <property type="entry name" value="NITRILASE-RELATED"/>
    <property type="match status" value="1"/>
</dbReference>
<dbReference type="AlphaFoldDB" id="A0A0D6JAQ4"/>
<keyword evidence="4" id="KW-0378">Hydrolase</keyword>
<dbReference type="PROSITE" id="PS51186">
    <property type="entry name" value="GNAT"/>
    <property type="match status" value="1"/>
</dbReference>
<dbReference type="RefSeq" id="WP_244464982.1">
    <property type="nucleotide sequence ID" value="NZ_LN829118.1"/>
</dbReference>